<name>A0A1H1YN09_9ACTN</name>
<organism evidence="10 11">
    <name type="scientific">Microlunatus soli</name>
    <dbReference type="NCBI Taxonomy" id="630515"/>
    <lineage>
        <taxon>Bacteria</taxon>
        <taxon>Bacillati</taxon>
        <taxon>Actinomycetota</taxon>
        <taxon>Actinomycetes</taxon>
        <taxon>Propionibacteriales</taxon>
        <taxon>Propionibacteriaceae</taxon>
        <taxon>Microlunatus</taxon>
    </lineage>
</organism>
<dbReference type="GO" id="GO:0015297">
    <property type="term" value="F:antiporter activity"/>
    <property type="evidence" value="ECO:0007669"/>
    <property type="project" value="InterPro"/>
</dbReference>
<feature type="transmembrane region" description="Helical" evidence="9">
    <location>
        <begin position="181"/>
        <end position="202"/>
    </location>
</feature>
<evidence type="ECO:0000256" key="2">
    <source>
        <dbReference type="ARBA" id="ARBA00010110"/>
    </source>
</evidence>
<evidence type="ECO:0000256" key="1">
    <source>
        <dbReference type="ARBA" id="ARBA00004651"/>
    </source>
</evidence>
<keyword evidence="11" id="KW-1185">Reference proteome</keyword>
<proteinExistence type="inferred from homology"/>
<dbReference type="GO" id="GO:0015105">
    <property type="term" value="F:arsenite transmembrane transporter activity"/>
    <property type="evidence" value="ECO:0007669"/>
    <property type="project" value="TreeGrafter"/>
</dbReference>
<keyword evidence="4" id="KW-1003">Cell membrane</keyword>
<evidence type="ECO:0000256" key="7">
    <source>
        <dbReference type="ARBA" id="ARBA00023136"/>
    </source>
</evidence>
<evidence type="ECO:0000313" key="10">
    <source>
        <dbReference type="EMBL" id="SDT22847.1"/>
    </source>
</evidence>
<dbReference type="AlphaFoldDB" id="A0A1H1YN09"/>
<evidence type="ECO:0000313" key="11">
    <source>
        <dbReference type="Proteomes" id="UP000199103"/>
    </source>
</evidence>
<evidence type="ECO:0000256" key="3">
    <source>
        <dbReference type="ARBA" id="ARBA00022448"/>
    </source>
</evidence>
<keyword evidence="7 9" id="KW-0472">Membrane</keyword>
<evidence type="ECO:0000256" key="8">
    <source>
        <dbReference type="SAM" id="MobiDB-lite"/>
    </source>
</evidence>
<feature type="transmembrane region" description="Helical" evidence="9">
    <location>
        <begin position="62"/>
        <end position="81"/>
    </location>
</feature>
<protein>
    <submittedName>
        <fullName evidence="10">Arsenite efflux pump ArsB, ACR3 family</fullName>
    </submittedName>
</protein>
<evidence type="ECO:0000256" key="6">
    <source>
        <dbReference type="ARBA" id="ARBA00022989"/>
    </source>
</evidence>
<reference evidence="10 11" key="1">
    <citation type="submission" date="2016-10" db="EMBL/GenBank/DDBJ databases">
        <authorList>
            <person name="de Groot N.N."/>
        </authorList>
    </citation>
    <scope>NUCLEOTIDE SEQUENCE [LARGE SCALE GENOMIC DNA]</scope>
    <source>
        <strain evidence="10 11">DSM 21800</strain>
    </source>
</reference>
<feature type="transmembrane region" description="Helical" evidence="9">
    <location>
        <begin position="279"/>
        <end position="301"/>
    </location>
</feature>
<dbReference type="Pfam" id="PF01758">
    <property type="entry name" value="SBF"/>
    <property type="match status" value="1"/>
</dbReference>
<feature type="transmembrane region" description="Helical" evidence="9">
    <location>
        <begin position="313"/>
        <end position="335"/>
    </location>
</feature>
<dbReference type="STRING" id="630515.SAMN04489812_4682"/>
<feature type="transmembrane region" description="Helical" evidence="9">
    <location>
        <begin position="341"/>
        <end position="363"/>
    </location>
</feature>
<evidence type="ECO:0000256" key="9">
    <source>
        <dbReference type="SAM" id="Phobius"/>
    </source>
</evidence>
<dbReference type="InterPro" id="IPR002657">
    <property type="entry name" value="BilAc:Na_symport/Acr3"/>
</dbReference>
<feature type="transmembrane region" description="Helical" evidence="9">
    <location>
        <begin position="246"/>
        <end position="267"/>
    </location>
</feature>
<keyword evidence="6 9" id="KW-1133">Transmembrane helix</keyword>
<gene>
    <name evidence="10" type="ORF">SAMN04489812_4682</name>
</gene>
<keyword evidence="5 9" id="KW-0812">Transmembrane</keyword>
<dbReference type="Gene3D" id="1.20.1530.20">
    <property type="match status" value="1"/>
</dbReference>
<evidence type="ECO:0000256" key="5">
    <source>
        <dbReference type="ARBA" id="ARBA00022692"/>
    </source>
</evidence>
<feature type="transmembrane region" description="Helical" evidence="9">
    <location>
        <begin position="116"/>
        <end position="142"/>
    </location>
</feature>
<dbReference type="GO" id="GO:0015104">
    <property type="term" value="F:antimonite transmembrane transporter activity"/>
    <property type="evidence" value="ECO:0007669"/>
    <property type="project" value="TreeGrafter"/>
</dbReference>
<feature type="transmembrane region" description="Helical" evidence="9">
    <location>
        <begin position="87"/>
        <end position="104"/>
    </location>
</feature>
<comment type="similarity">
    <text evidence="2">Belongs to the arsenical resistance-3 (ACR3) (TC 2.A.59) family.</text>
</comment>
<dbReference type="GO" id="GO:0005886">
    <property type="term" value="C:plasma membrane"/>
    <property type="evidence" value="ECO:0007669"/>
    <property type="project" value="UniProtKB-SubCell"/>
</dbReference>
<sequence>MDRRPELLRRQLRMLNRLSTAEDSPTQHPPAEVSITDERAGTSRKPIGGDVEPASQAPTWRLAGMLSAAILLGCAIGLLAPGVGTRTGALVSPTVLILVSALFFEARFTGLAGISAWRVAGLAWGVNFLIIPILGYVLARLFVGGQQAVFIGLFIYLAAPCTDWFLGFTRIAGGNTAVGSMLLPVNMITQLIGYPILIWLFFSRDTGIGIADIAQTLLLWFAVPFAGSRLLRRILSSAAPRTFRRLSHLVSGSAPLLIAALIVEIFAGNARVIADHGGVFLSCLIAICVFFVLIFIATELIGRLVGLEHHDHVLLTMTTAARNAPLMLAVTALALPGRPLTYAAIVIGMLIEFPHLVIISMIFRRRRQAGTRRASPAGSGRSSMRVSG</sequence>
<comment type="subcellular location">
    <subcellularLocation>
        <location evidence="1">Cell membrane</location>
        <topology evidence="1">Multi-pass membrane protein</topology>
    </subcellularLocation>
</comment>
<dbReference type="EMBL" id="LT629772">
    <property type="protein sequence ID" value="SDT22847.1"/>
    <property type="molecule type" value="Genomic_DNA"/>
</dbReference>
<accession>A0A1H1YN09</accession>
<dbReference type="PANTHER" id="PTHR43057:SF1">
    <property type="entry name" value="ARSENICAL-RESISTANCE PROTEIN 3"/>
    <property type="match status" value="1"/>
</dbReference>
<dbReference type="InterPro" id="IPR004706">
    <property type="entry name" value="Arsenical-R_Acr3"/>
</dbReference>
<keyword evidence="3" id="KW-0813">Transport</keyword>
<dbReference type="PANTHER" id="PTHR43057">
    <property type="entry name" value="ARSENITE EFFLUX TRANSPORTER"/>
    <property type="match status" value="1"/>
</dbReference>
<dbReference type="Proteomes" id="UP000199103">
    <property type="component" value="Chromosome I"/>
</dbReference>
<feature type="region of interest" description="Disordered" evidence="8">
    <location>
        <begin position="18"/>
        <end position="53"/>
    </location>
</feature>
<feature type="transmembrane region" description="Helical" evidence="9">
    <location>
        <begin position="148"/>
        <end position="169"/>
    </location>
</feature>
<evidence type="ECO:0000256" key="4">
    <source>
        <dbReference type="ARBA" id="ARBA00022475"/>
    </source>
</evidence>
<dbReference type="InterPro" id="IPR038770">
    <property type="entry name" value="Na+/solute_symporter_sf"/>
</dbReference>
<feature type="transmembrane region" description="Helical" evidence="9">
    <location>
        <begin position="208"/>
        <end position="226"/>
    </location>
</feature>